<dbReference type="EMBL" id="CAJOBA010101094">
    <property type="protein sequence ID" value="CAF4520458.1"/>
    <property type="molecule type" value="Genomic_DNA"/>
</dbReference>
<comment type="caution">
    <text evidence="3">The sequence shown here is derived from an EMBL/GenBank/DDBJ whole genome shotgun (WGS) entry which is preliminary data.</text>
</comment>
<dbReference type="EMBL" id="CAJNOK010070383">
    <property type="protein sequence ID" value="CAF1661609.1"/>
    <property type="molecule type" value="Genomic_DNA"/>
</dbReference>
<dbReference type="Proteomes" id="UP000677228">
    <property type="component" value="Unassembled WGS sequence"/>
</dbReference>
<feature type="coiled-coil region" evidence="1">
    <location>
        <begin position="34"/>
        <end position="65"/>
    </location>
</feature>
<organism evidence="3 4">
    <name type="scientific">Didymodactylos carnosus</name>
    <dbReference type="NCBI Taxonomy" id="1234261"/>
    <lineage>
        <taxon>Eukaryota</taxon>
        <taxon>Metazoa</taxon>
        <taxon>Spiralia</taxon>
        <taxon>Gnathifera</taxon>
        <taxon>Rotifera</taxon>
        <taxon>Eurotatoria</taxon>
        <taxon>Bdelloidea</taxon>
        <taxon>Philodinida</taxon>
        <taxon>Philodinidae</taxon>
        <taxon>Didymodactylos</taxon>
    </lineage>
</organism>
<reference evidence="3" key="1">
    <citation type="submission" date="2021-02" db="EMBL/GenBank/DDBJ databases">
        <authorList>
            <person name="Nowell W R."/>
        </authorList>
    </citation>
    <scope>NUCLEOTIDE SEQUENCE</scope>
</reference>
<keyword evidence="1" id="KW-0175">Coiled coil</keyword>
<gene>
    <name evidence="2" type="ORF">OVA965_LOCUS45315</name>
    <name evidence="3" type="ORF">TMI583_LOCUS48704</name>
</gene>
<protein>
    <submittedName>
        <fullName evidence="3">Uncharacterized protein</fullName>
    </submittedName>
</protein>
<evidence type="ECO:0000313" key="3">
    <source>
        <dbReference type="EMBL" id="CAF4520458.1"/>
    </source>
</evidence>
<sequence length="80" mass="9362">QSDELNDNNETKAVIDNITQTDINIFEAETQTDINIFEAEAEAHKREKQELIDDYESQLHIINEKYTKLKSHSGSFLWLH</sequence>
<dbReference type="Proteomes" id="UP000682733">
    <property type="component" value="Unassembled WGS sequence"/>
</dbReference>
<evidence type="ECO:0000313" key="2">
    <source>
        <dbReference type="EMBL" id="CAF1661609.1"/>
    </source>
</evidence>
<accession>A0A8S2XV62</accession>
<evidence type="ECO:0000256" key="1">
    <source>
        <dbReference type="SAM" id="Coils"/>
    </source>
</evidence>
<proteinExistence type="predicted"/>
<dbReference type="AlphaFoldDB" id="A0A8S2XV62"/>
<name>A0A8S2XV62_9BILA</name>
<feature type="non-terminal residue" evidence="3">
    <location>
        <position position="1"/>
    </location>
</feature>
<evidence type="ECO:0000313" key="4">
    <source>
        <dbReference type="Proteomes" id="UP000682733"/>
    </source>
</evidence>